<keyword evidence="9" id="KW-0399">Innate immunity</keyword>
<evidence type="ECO:0000256" key="11">
    <source>
        <dbReference type="ARBA" id="ARBA00022729"/>
    </source>
</evidence>
<evidence type="ECO:0000256" key="4">
    <source>
        <dbReference type="ARBA" id="ARBA00008501"/>
    </source>
</evidence>
<keyword evidence="17 20" id="KW-0472">Membrane</keyword>
<dbReference type="PANTHER" id="PTHR45828">
    <property type="entry name" value="CYTOCHROME B561/FERRIC REDUCTASE TRANSMEMBRANE"/>
    <property type="match status" value="1"/>
</dbReference>
<evidence type="ECO:0000256" key="2">
    <source>
        <dbReference type="ARBA" id="ARBA00004141"/>
    </source>
</evidence>
<keyword evidence="12" id="KW-0391">Immunity</keyword>
<evidence type="ECO:0000256" key="13">
    <source>
        <dbReference type="ARBA" id="ARBA00022982"/>
    </source>
</evidence>
<comment type="subcellular location">
    <subcellularLocation>
        <location evidence="2">Membrane</location>
        <topology evidence="2">Multi-pass membrane protein</topology>
    </subcellularLocation>
    <subcellularLocation>
        <location evidence="3">Secreted</location>
    </subcellularLocation>
</comment>
<evidence type="ECO:0000256" key="18">
    <source>
        <dbReference type="ARBA" id="ARBA00023180"/>
    </source>
</evidence>
<evidence type="ECO:0000256" key="5">
    <source>
        <dbReference type="ARBA" id="ARBA00009195"/>
    </source>
</evidence>
<evidence type="ECO:0000313" key="23">
    <source>
        <dbReference type="EMBL" id="WAR24463.1"/>
    </source>
</evidence>
<keyword evidence="24" id="KW-1185">Reference proteome</keyword>
<evidence type="ECO:0000256" key="10">
    <source>
        <dbReference type="ARBA" id="ARBA00022692"/>
    </source>
</evidence>
<name>A0ABY7FQH5_MYAAR</name>
<feature type="compositionally biased region" description="Low complexity" evidence="19">
    <location>
        <begin position="178"/>
        <end position="203"/>
    </location>
</feature>
<reference evidence="23" key="1">
    <citation type="submission" date="2022-11" db="EMBL/GenBank/DDBJ databases">
        <title>Centuries of genome instability and evolution in soft-shell clam transmissible cancer (bioRxiv).</title>
        <authorList>
            <person name="Hart S.F.M."/>
            <person name="Yonemitsu M.A."/>
            <person name="Giersch R.M."/>
            <person name="Beal B.F."/>
            <person name="Arriagada G."/>
            <person name="Davis B.W."/>
            <person name="Ostrander E.A."/>
            <person name="Goff S.P."/>
            <person name="Metzger M.J."/>
        </authorList>
    </citation>
    <scope>NUCLEOTIDE SEQUENCE</scope>
    <source>
        <strain evidence="23">MELC-2E11</strain>
        <tissue evidence="23">Siphon/mantle</tissue>
    </source>
</reference>
<dbReference type="InterPro" id="IPR006593">
    <property type="entry name" value="Cyt_b561/ferric_Rdtase_TM"/>
</dbReference>
<keyword evidence="14 20" id="KW-1133">Transmembrane helix</keyword>
<organism evidence="23 24">
    <name type="scientific">Mya arenaria</name>
    <name type="common">Soft-shell clam</name>
    <dbReference type="NCBI Taxonomy" id="6604"/>
    <lineage>
        <taxon>Eukaryota</taxon>
        <taxon>Metazoa</taxon>
        <taxon>Spiralia</taxon>
        <taxon>Lophotrochozoa</taxon>
        <taxon>Mollusca</taxon>
        <taxon>Bivalvia</taxon>
        <taxon>Autobranchia</taxon>
        <taxon>Heteroconchia</taxon>
        <taxon>Euheterodonta</taxon>
        <taxon>Imparidentia</taxon>
        <taxon>Neoheterodontei</taxon>
        <taxon>Myida</taxon>
        <taxon>Myoidea</taxon>
        <taxon>Myidae</taxon>
        <taxon>Mya</taxon>
    </lineage>
</organism>
<dbReference type="CDD" id="cd08544">
    <property type="entry name" value="Reeler"/>
    <property type="match status" value="1"/>
</dbReference>
<evidence type="ECO:0000256" key="21">
    <source>
        <dbReference type="SAM" id="SignalP"/>
    </source>
</evidence>
<evidence type="ECO:0000256" key="8">
    <source>
        <dbReference type="ARBA" id="ARBA00022529"/>
    </source>
</evidence>
<gene>
    <name evidence="23" type="ORF">MAR_038132</name>
</gene>
<evidence type="ECO:0000256" key="1">
    <source>
        <dbReference type="ARBA" id="ARBA00001970"/>
    </source>
</evidence>
<dbReference type="Pfam" id="PF02014">
    <property type="entry name" value="Reeler"/>
    <property type="match status" value="1"/>
</dbReference>
<keyword evidence="18" id="KW-0325">Glycoprotein</keyword>
<dbReference type="Proteomes" id="UP001164746">
    <property type="component" value="Chromosome 13"/>
</dbReference>
<proteinExistence type="inferred from homology"/>
<comment type="similarity">
    <text evidence="4">Belongs to the insect defense protein family.</text>
</comment>
<keyword evidence="7" id="KW-0964">Secreted</keyword>
<keyword evidence="8" id="KW-0929">Antimicrobial</keyword>
<feature type="signal peptide" evidence="21">
    <location>
        <begin position="1"/>
        <end position="21"/>
    </location>
</feature>
<evidence type="ECO:0000256" key="19">
    <source>
        <dbReference type="SAM" id="MobiDB-lite"/>
    </source>
</evidence>
<feature type="transmembrane region" description="Helical" evidence="20">
    <location>
        <begin position="443"/>
        <end position="465"/>
    </location>
</feature>
<evidence type="ECO:0000256" key="15">
    <source>
        <dbReference type="ARBA" id="ARBA00023004"/>
    </source>
</evidence>
<evidence type="ECO:0000256" key="9">
    <source>
        <dbReference type="ARBA" id="ARBA00022588"/>
    </source>
</evidence>
<feature type="domain" description="Reelin" evidence="22">
    <location>
        <begin position="16"/>
        <end position="184"/>
    </location>
</feature>
<sequence>MLTAAVCVVMVVSMTSPVTWAFSAGNIGGKCGASADMKPSHGYDEQATPFTYTLTAAGGATTYTPGMNLAGGSFKGFLVQVVDASGNLVSGLAPTDSDAQALTCVGAGASTGLSHTTGSVKSSLAFTWTPPAGTNGQVDFQVTVVEEYVTYWIKQTALALTEGGAVPPVSLPQTSTAVSPTDSPSLTTTSVSISSSTTTTSTTTETQLGGIQADAACGVSKGCFQDCTGGSCRYLVTWQDFGQNVAFEMYGMVKSADSYIALGFSSDRKMGSDSVIECVANNGGESDYGISNFQGGISNGVLRCRFFRIKSANGTALENTMYDLNQDWHLMFATGPAMQGCVMIFAWVMFTSIGILAARYYKSAWSDKTFFGLKIWFQILGETYLKSHPVLGIIVTGLCLTNPIMAFFRPGGDSDKRWTFNWAHWAVTICFGFKLPKARTPSYAIYIMIVYVIYVIIIDVIFELIECMNKKEKSAKVEGMEMTAKNGTDNGAVPNGNINTKDKMRKLSTFYAI</sequence>
<keyword evidence="6" id="KW-0813">Transport</keyword>
<evidence type="ECO:0000256" key="16">
    <source>
        <dbReference type="ARBA" id="ARBA00023022"/>
    </source>
</evidence>
<dbReference type="Gene3D" id="2.60.40.4060">
    <property type="entry name" value="Reeler domain"/>
    <property type="match status" value="1"/>
</dbReference>
<comment type="similarity">
    <text evidence="5">Belongs to the FRRS1 family.</text>
</comment>
<keyword evidence="16" id="KW-0044">Antibiotic</keyword>
<evidence type="ECO:0000256" key="3">
    <source>
        <dbReference type="ARBA" id="ARBA00004613"/>
    </source>
</evidence>
<dbReference type="PROSITE" id="PS51019">
    <property type="entry name" value="REELIN"/>
    <property type="match status" value="1"/>
</dbReference>
<evidence type="ECO:0000256" key="17">
    <source>
        <dbReference type="ARBA" id="ARBA00023136"/>
    </source>
</evidence>
<dbReference type="InterPro" id="IPR005018">
    <property type="entry name" value="DOMON_domain"/>
</dbReference>
<keyword evidence="15" id="KW-0408">Iron</keyword>
<evidence type="ECO:0000256" key="6">
    <source>
        <dbReference type="ARBA" id="ARBA00022448"/>
    </source>
</evidence>
<dbReference type="SMART" id="SM00664">
    <property type="entry name" value="DoH"/>
    <property type="match status" value="1"/>
</dbReference>
<dbReference type="InterPro" id="IPR051237">
    <property type="entry name" value="Ferric-chelate_Red/DefProt"/>
</dbReference>
<dbReference type="CDD" id="cd08760">
    <property type="entry name" value="Cyt_b561_FRRS1_like"/>
    <property type="match status" value="1"/>
</dbReference>
<evidence type="ECO:0000256" key="7">
    <source>
        <dbReference type="ARBA" id="ARBA00022525"/>
    </source>
</evidence>
<keyword evidence="11 21" id="KW-0732">Signal</keyword>
<keyword evidence="13" id="KW-0249">Electron transport</keyword>
<feature type="transmembrane region" description="Helical" evidence="20">
    <location>
        <begin position="342"/>
        <end position="361"/>
    </location>
</feature>
<dbReference type="InterPro" id="IPR042307">
    <property type="entry name" value="Reeler_sf"/>
</dbReference>
<evidence type="ECO:0000256" key="20">
    <source>
        <dbReference type="SAM" id="Phobius"/>
    </source>
</evidence>
<evidence type="ECO:0000259" key="22">
    <source>
        <dbReference type="PROSITE" id="PS51019"/>
    </source>
</evidence>
<accession>A0ABY7FQH5</accession>
<feature type="transmembrane region" description="Helical" evidence="20">
    <location>
        <begin position="390"/>
        <end position="408"/>
    </location>
</feature>
<protein>
    <submittedName>
        <fullName evidence="23">FRRS1-like protein</fullName>
    </submittedName>
</protein>
<evidence type="ECO:0000256" key="12">
    <source>
        <dbReference type="ARBA" id="ARBA00022859"/>
    </source>
</evidence>
<dbReference type="PANTHER" id="PTHR45828:SF9">
    <property type="entry name" value="CELL WALL INTEGRITY AND STRESS RESPONSE COMPONENT 4-LIKE-RELATED"/>
    <property type="match status" value="1"/>
</dbReference>
<evidence type="ECO:0000256" key="14">
    <source>
        <dbReference type="ARBA" id="ARBA00022989"/>
    </source>
</evidence>
<dbReference type="EMBL" id="CP111024">
    <property type="protein sequence ID" value="WAR24463.1"/>
    <property type="molecule type" value="Genomic_DNA"/>
</dbReference>
<dbReference type="SMART" id="SM00665">
    <property type="entry name" value="B561"/>
    <property type="match status" value="1"/>
</dbReference>
<feature type="chain" id="PRO_5045268580" evidence="21">
    <location>
        <begin position="22"/>
        <end position="513"/>
    </location>
</feature>
<feature type="region of interest" description="Disordered" evidence="19">
    <location>
        <begin position="171"/>
        <end position="203"/>
    </location>
</feature>
<dbReference type="InterPro" id="IPR002861">
    <property type="entry name" value="Reeler_dom"/>
</dbReference>
<evidence type="ECO:0000313" key="24">
    <source>
        <dbReference type="Proteomes" id="UP001164746"/>
    </source>
</evidence>
<comment type="cofactor">
    <cofactor evidence="1">
        <name>heme b</name>
        <dbReference type="ChEBI" id="CHEBI:60344"/>
    </cofactor>
</comment>
<keyword evidence="10 20" id="KW-0812">Transmembrane</keyword>